<dbReference type="Pfam" id="PF11127">
    <property type="entry name" value="YgaP-like_TM"/>
    <property type="match status" value="1"/>
</dbReference>
<dbReference type="OrthoDB" id="9804804at2"/>
<feature type="transmembrane region" description="Helical" evidence="1">
    <location>
        <begin position="34"/>
        <end position="55"/>
    </location>
</feature>
<accession>A0A2K8L6I8</accession>
<evidence type="ECO:0000259" key="2">
    <source>
        <dbReference type="Pfam" id="PF11127"/>
    </source>
</evidence>
<sequence length="62" mass="6422">MKVNVGGIDRLLRLVFGAILIGVGVVGVGTPWTFIVGGILAGTALISFCPLYPIFGICTKES</sequence>
<evidence type="ECO:0000256" key="1">
    <source>
        <dbReference type="SAM" id="Phobius"/>
    </source>
</evidence>
<feature type="transmembrane region" description="Helical" evidence="1">
    <location>
        <begin position="12"/>
        <end position="28"/>
    </location>
</feature>
<proteinExistence type="predicted"/>
<dbReference type="EMBL" id="CP018800">
    <property type="protein sequence ID" value="ATX82843.1"/>
    <property type="molecule type" value="Genomic_DNA"/>
</dbReference>
<dbReference type="KEGG" id="mfn:Ga0123462_2006"/>
<dbReference type="AlphaFoldDB" id="A0A2K8L6I8"/>
<evidence type="ECO:0000313" key="3">
    <source>
        <dbReference type="EMBL" id="ATX82843.1"/>
    </source>
</evidence>
<keyword evidence="1" id="KW-0812">Transmembrane</keyword>
<keyword evidence="4" id="KW-1185">Reference proteome</keyword>
<dbReference type="InterPro" id="IPR021309">
    <property type="entry name" value="YgaP-like_TM"/>
</dbReference>
<feature type="domain" description="Inner membrane protein YgaP-like transmembrane" evidence="2">
    <location>
        <begin position="1"/>
        <end position="60"/>
    </location>
</feature>
<organism evidence="3 4">
    <name type="scientific">Mariprofundus ferrinatatus</name>
    <dbReference type="NCBI Taxonomy" id="1921087"/>
    <lineage>
        <taxon>Bacteria</taxon>
        <taxon>Pseudomonadati</taxon>
        <taxon>Pseudomonadota</taxon>
        <taxon>Candidatius Mariprofundia</taxon>
        <taxon>Mariprofundales</taxon>
        <taxon>Mariprofundaceae</taxon>
        <taxon>Mariprofundus</taxon>
    </lineage>
</organism>
<reference evidence="3 4" key="1">
    <citation type="submission" date="2016-12" db="EMBL/GenBank/DDBJ databases">
        <title>Isolation and genomic insights into novel planktonic Zetaproteobacteria from stratified waters of the Chesapeake Bay.</title>
        <authorList>
            <person name="McAllister S.M."/>
            <person name="Kato S."/>
            <person name="Chan C.S."/>
            <person name="Chiu B.K."/>
            <person name="Field E.K."/>
        </authorList>
    </citation>
    <scope>NUCLEOTIDE SEQUENCE [LARGE SCALE GENOMIC DNA]</scope>
    <source>
        <strain evidence="3 4">CP-8</strain>
    </source>
</reference>
<dbReference type="RefSeq" id="WP_100266144.1">
    <property type="nucleotide sequence ID" value="NZ_CP018800.1"/>
</dbReference>
<name>A0A2K8L6I8_9PROT</name>
<gene>
    <name evidence="3" type="ORF">Ga0123462_2006</name>
</gene>
<keyword evidence="1" id="KW-1133">Transmembrane helix</keyword>
<keyword evidence="1" id="KW-0472">Membrane</keyword>
<evidence type="ECO:0000313" key="4">
    <source>
        <dbReference type="Proteomes" id="UP000231637"/>
    </source>
</evidence>
<dbReference type="Proteomes" id="UP000231637">
    <property type="component" value="Chromosome"/>
</dbReference>
<protein>
    <recommendedName>
        <fullName evidence="2">Inner membrane protein YgaP-like transmembrane domain-containing protein</fullName>
    </recommendedName>
</protein>